<dbReference type="HOGENOM" id="CLU_2958431_0_0_5"/>
<sequence>MSSSYNRTGWREPPAQRRLIQPSDPIAARHDRLTARLCYALAAFALLYFVGQMLRAVLS</sequence>
<dbReference type="STRING" id="1123269.NX02_22060"/>
<dbReference type="EMBL" id="CP006644">
    <property type="protein sequence ID" value="AHE56038.1"/>
    <property type="molecule type" value="Genomic_DNA"/>
</dbReference>
<organism evidence="3 4">
    <name type="scientific">Sphingomonas sanxanigenens DSM 19645 = NX02</name>
    <dbReference type="NCBI Taxonomy" id="1123269"/>
    <lineage>
        <taxon>Bacteria</taxon>
        <taxon>Pseudomonadati</taxon>
        <taxon>Pseudomonadota</taxon>
        <taxon>Alphaproteobacteria</taxon>
        <taxon>Sphingomonadales</taxon>
        <taxon>Sphingomonadaceae</taxon>
        <taxon>Sphingomonas</taxon>
    </lineage>
</organism>
<gene>
    <name evidence="3" type="ORF">NX02_22060</name>
</gene>
<dbReference type="Proteomes" id="UP000018851">
    <property type="component" value="Chromosome"/>
</dbReference>
<proteinExistence type="predicted"/>
<keyword evidence="2" id="KW-1133">Transmembrane helix</keyword>
<feature type="transmembrane region" description="Helical" evidence="2">
    <location>
        <begin position="37"/>
        <end position="58"/>
    </location>
</feature>
<evidence type="ECO:0000313" key="4">
    <source>
        <dbReference type="Proteomes" id="UP000018851"/>
    </source>
</evidence>
<dbReference type="AlphaFoldDB" id="W0AIE3"/>
<keyword evidence="4" id="KW-1185">Reference proteome</keyword>
<evidence type="ECO:0000256" key="1">
    <source>
        <dbReference type="SAM" id="MobiDB-lite"/>
    </source>
</evidence>
<reference evidence="3 4" key="1">
    <citation type="submission" date="2013-07" db="EMBL/GenBank/DDBJ databases">
        <title>Completed genome of Sphingomonas sanxanigenens NX02.</title>
        <authorList>
            <person name="Ma T."/>
            <person name="Huang H."/>
            <person name="Wu M."/>
            <person name="Li X."/>
            <person name="Li G."/>
        </authorList>
    </citation>
    <scope>NUCLEOTIDE SEQUENCE [LARGE SCALE GENOMIC DNA]</scope>
    <source>
        <strain evidence="3 4">NX02</strain>
    </source>
</reference>
<keyword evidence="2" id="KW-0472">Membrane</keyword>
<dbReference type="KEGG" id="ssan:NX02_22060"/>
<evidence type="ECO:0000256" key="2">
    <source>
        <dbReference type="SAM" id="Phobius"/>
    </source>
</evidence>
<dbReference type="PATRIC" id="fig|1123269.5.peg.4316"/>
<dbReference type="RefSeq" id="WP_025294180.1">
    <property type="nucleotide sequence ID" value="NZ_CP006644.1"/>
</dbReference>
<evidence type="ECO:0000313" key="3">
    <source>
        <dbReference type="EMBL" id="AHE56038.1"/>
    </source>
</evidence>
<feature type="region of interest" description="Disordered" evidence="1">
    <location>
        <begin position="1"/>
        <end position="23"/>
    </location>
</feature>
<protein>
    <submittedName>
        <fullName evidence="3">Uncharacterized protein</fullName>
    </submittedName>
</protein>
<name>W0AIE3_9SPHN</name>
<accession>W0AIE3</accession>
<keyword evidence="2" id="KW-0812">Transmembrane</keyword>